<name>A0ABT4UUZ7_9PSEU</name>
<dbReference type="PANTHER" id="PTHR33171">
    <property type="entry name" value="LAR_N DOMAIN-CONTAINING PROTEIN"/>
    <property type="match status" value="1"/>
</dbReference>
<evidence type="ECO:0000313" key="3">
    <source>
        <dbReference type="Proteomes" id="UP001210380"/>
    </source>
</evidence>
<protein>
    <submittedName>
        <fullName evidence="2">Lactate racemase domain-containing protein</fullName>
    </submittedName>
</protein>
<gene>
    <name evidence="2" type="ORF">OU415_08850</name>
</gene>
<sequence length="405" mass="42822">MPRASVRWQAWFDDCDLVLEFPAGWAVRTCSPQDATDIGARGIAAAFAEPFGAPRLHEIAAGRTAPCVVIDDLSRPTPGARLIPAVLDELAAAGIAAEEVTVLIGAANHRPLMRADLLKKVGEEVLSRCRVRNHFSWTGCREIGTTTRGTPVRLNTDFLDADLKILVGSIVPHPVTGFSGGAKLVLPAVAAIESAQAFHTGVPKRGERLGMTETTARRDAEEAGRMAGVDFIVNAIPTTNRGIAGLVTGDLVAAHRAGVDIARQVYATPDPGEVDVAVFASYPKDNEFLQYSTALSAPTGAGRSPVRPGGTVVIATAATEGMGFHSLFGPGMPLGHLAPTPSGDFDLVIFSPGVSANDLRPEQRAELTLFNTWQDTSNWLHRKHGDHAAAAVFPTGTTQLLRPPT</sequence>
<evidence type="ECO:0000313" key="2">
    <source>
        <dbReference type="EMBL" id="MDA3625543.1"/>
    </source>
</evidence>
<dbReference type="RefSeq" id="WP_270948119.1">
    <property type="nucleotide sequence ID" value="NZ_JAQGLA010000009.1"/>
</dbReference>
<dbReference type="Proteomes" id="UP001210380">
    <property type="component" value="Unassembled WGS sequence"/>
</dbReference>
<organism evidence="2 3">
    <name type="scientific">Saccharopolyspora oryzae</name>
    <dbReference type="NCBI Taxonomy" id="2997343"/>
    <lineage>
        <taxon>Bacteria</taxon>
        <taxon>Bacillati</taxon>
        <taxon>Actinomycetota</taxon>
        <taxon>Actinomycetes</taxon>
        <taxon>Pseudonocardiales</taxon>
        <taxon>Pseudonocardiaceae</taxon>
        <taxon>Saccharopolyspora</taxon>
    </lineage>
</organism>
<dbReference type="Gene3D" id="3.90.226.30">
    <property type="match status" value="1"/>
</dbReference>
<dbReference type="InterPro" id="IPR048068">
    <property type="entry name" value="LarA-like"/>
</dbReference>
<dbReference type="Pfam" id="PF09861">
    <property type="entry name" value="Lar_N"/>
    <property type="match status" value="1"/>
</dbReference>
<comment type="caution">
    <text evidence="2">The sequence shown here is derived from an EMBL/GenBank/DDBJ whole genome shotgun (WGS) entry which is preliminary data.</text>
</comment>
<keyword evidence="3" id="KW-1185">Reference proteome</keyword>
<reference evidence="2 3" key="1">
    <citation type="submission" date="2022-11" db="EMBL/GenBank/DDBJ databases">
        <title>Draft genome sequence of Saccharopolyspora sp. WRP15-2 isolated from rhizosphere soils of wild rice in Thailand.</title>
        <authorList>
            <person name="Duangmal K."/>
            <person name="Kammanee S."/>
            <person name="Muangham S."/>
        </authorList>
    </citation>
    <scope>NUCLEOTIDE SEQUENCE [LARGE SCALE GENOMIC DNA]</scope>
    <source>
        <strain evidence="2 3">WRP15-2</strain>
    </source>
</reference>
<dbReference type="PANTHER" id="PTHR33171:SF17">
    <property type="entry name" value="LARA-LIKE N-TERMINAL DOMAIN-CONTAINING PROTEIN"/>
    <property type="match status" value="1"/>
</dbReference>
<dbReference type="EMBL" id="JAQGLA010000009">
    <property type="protein sequence ID" value="MDA3625543.1"/>
    <property type="molecule type" value="Genomic_DNA"/>
</dbReference>
<evidence type="ECO:0000259" key="1">
    <source>
        <dbReference type="Pfam" id="PF09861"/>
    </source>
</evidence>
<proteinExistence type="predicted"/>
<accession>A0ABT4UUZ7</accession>
<dbReference type="InterPro" id="IPR043166">
    <property type="entry name" value="LarA-like_C"/>
</dbReference>
<feature type="domain" description="LarA-like N-terminal" evidence="1">
    <location>
        <begin position="19"/>
        <end position="202"/>
    </location>
</feature>
<dbReference type="InterPro" id="IPR018657">
    <property type="entry name" value="LarA-like_N"/>
</dbReference>
<dbReference type="Gene3D" id="3.40.50.11440">
    <property type="match status" value="1"/>
</dbReference>